<name>A0A9N7TT72_PLEPL</name>
<gene>
    <name evidence="2" type="ORF">PLEPLA_LOCUS5805</name>
</gene>
<protein>
    <submittedName>
        <fullName evidence="2">Uncharacterized protein</fullName>
    </submittedName>
</protein>
<sequence>MAQPDGRGGSKVSSCSVIPEAGASRTLQPPDMCSSTKQFHMDPNTLCTILATQPSRSVYLSHPGSSVPRFINAHVENGCQCQHARYVNIIVESEMRSCSLVNLLLPLPPTTCHMGRRIIHHQQPALRSQHNGNASKLFNPAPAPRSSSQRYRSSVSAAALEQRPFKLTCAEQLQPHWLLGKLRDAVGLFATGRWQFDKSLPRTITTKLPLERNTQPCVAGRVGAVVAVGSVQQISSPLNRELSQHSLELEHGDLLNR</sequence>
<organism evidence="2 3">
    <name type="scientific">Pleuronectes platessa</name>
    <name type="common">European plaice</name>
    <dbReference type="NCBI Taxonomy" id="8262"/>
    <lineage>
        <taxon>Eukaryota</taxon>
        <taxon>Metazoa</taxon>
        <taxon>Chordata</taxon>
        <taxon>Craniata</taxon>
        <taxon>Vertebrata</taxon>
        <taxon>Euteleostomi</taxon>
        <taxon>Actinopterygii</taxon>
        <taxon>Neopterygii</taxon>
        <taxon>Teleostei</taxon>
        <taxon>Neoteleostei</taxon>
        <taxon>Acanthomorphata</taxon>
        <taxon>Carangaria</taxon>
        <taxon>Pleuronectiformes</taxon>
        <taxon>Pleuronectoidei</taxon>
        <taxon>Pleuronectidae</taxon>
        <taxon>Pleuronectes</taxon>
    </lineage>
</organism>
<proteinExistence type="predicted"/>
<dbReference type="Proteomes" id="UP001153269">
    <property type="component" value="Unassembled WGS sequence"/>
</dbReference>
<dbReference type="AlphaFoldDB" id="A0A9N7TT72"/>
<evidence type="ECO:0000256" key="1">
    <source>
        <dbReference type="SAM" id="MobiDB-lite"/>
    </source>
</evidence>
<evidence type="ECO:0000313" key="2">
    <source>
        <dbReference type="EMBL" id="CAB1417983.1"/>
    </source>
</evidence>
<feature type="region of interest" description="Disordered" evidence="1">
    <location>
        <begin position="130"/>
        <end position="149"/>
    </location>
</feature>
<dbReference type="EMBL" id="CADEAL010000296">
    <property type="protein sequence ID" value="CAB1417983.1"/>
    <property type="molecule type" value="Genomic_DNA"/>
</dbReference>
<reference evidence="2" key="1">
    <citation type="submission" date="2020-03" db="EMBL/GenBank/DDBJ databases">
        <authorList>
            <person name="Weist P."/>
        </authorList>
    </citation>
    <scope>NUCLEOTIDE SEQUENCE</scope>
</reference>
<comment type="caution">
    <text evidence="2">The sequence shown here is derived from an EMBL/GenBank/DDBJ whole genome shotgun (WGS) entry which is preliminary data.</text>
</comment>
<accession>A0A9N7TT72</accession>
<evidence type="ECO:0000313" key="3">
    <source>
        <dbReference type="Proteomes" id="UP001153269"/>
    </source>
</evidence>
<keyword evidence="3" id="KW-1185">Reference proteome</keyword>